<keyword evidence="1" id="KW-0808">Transferase</keyword>
<evidence type="ECO:0000313" key="1">
    <source>
        <dbReference type="EMBL" id="SMY07605.1"/>
    </source>
</evidence>
<dbReference type="CDD" id="cd02440">
    <property type="entry name" value="AdoMet_MTases"/>
    <property type="match status" value="1"/>
</dbReference>
<organism evidence="1 2">
    <name type="scientific">Flavimaricola marinus</name>
    <dbReference type="NCBI Taxonomy" id="1819565"/>
    <lineage>
        <taxon>Bacteria</taxon>
        <taxon>Pseudomonadati</taxon>
        <taxon>Pseudomonadota</taxon>
        <taxon>Alphaproteobacteria</taxon>
        <taxon>Rhodobacterales</taxon>
        <taxon>Paracoccaceae</taxon>
        <taxon>Flavimaricola</taxon>
    </lineage>
</organism>
<protein>
    <submittedName>
        <fullName evidence="1">Methyltransferase domain protein</fullName>
    </submittedName>
</protein>
<dbReference type="RefSeq" id="WP_093991782.1">
    <property type="nucleotide sequence ID" value="NZ_FXZK01000002.1"/>
</dbReference>
<dbReference type="Proteomes" id="UP000201613">
    <property type="component" value="Unassembled WGS sequence"/>
</dbReference>
<keyword evidence="1" id="KW-0489">Methyltransferase</keyword>
<reference evidence="1 2" key="1">
    <citation type="submission" date="2017-05" db="EMBL/GenBank/DDBJ databases">
        <authorList>
            <person name="Song R."/>
            <person name="Chenine A.L."/>
            <person name="Ruprecht R.M."/>
        </authorList>
    </citation>
    <scope>NUCLEOTIDE SEQUENCE [LARGE SCALE GENOMIC DNA]</scope>
    <source>
        <strain evidence="1 2">CECT 8899</strain>
    </source>
</reference>
<dbReference type="GO" id="GO:0032259">
    <property type="term" value="P:methylation"/>
    <property type="evidence" value="ECO:0007669"/>
    <property type="project" value="UniProtKB-KW"/>
</dbReference>
<dbReference type="SUPFAM" id="SSF53335">
    <property type="entry name" value="S-adenosyl-L-methionine-dependent methyltransferases"/>
    <property type="match status" value="1"/>
</dbReference>
<gene>
    <name evidence="1" type="ORF">LOM8899_01742</name>
</gene>
<evidence type="ECO:0000313" key="2">
    <source>
        <dbReference type="Proteomes" id="UP000201613"/>
    </source>
</evidence>
<dbReference type="OrthoDB" id="7343073at2"/>
<proteinExistence type="predicted"/>
<dbReference type="InterPro" id="IPR029063">
    <property type="entry name" value="SAM-dependent_MTases_sf"/>
</dbReference>
<name>A0A238LDX0_9RHOB</name>
<dbReference type="AlphaFoldDB" id="A0A238LDX0"/>
<accession>A0A238LDX0</accession>
<keyword evidence="2" id="KW-1185">Reference proteome</keyword>
<dbReference type="EMBL" id="FXZK01000002">
    <property type="protein sequence ID" value="SMY07605.1"/>
    <property type="molecule type" value="Genomic_DNA"/>
</dbReference>
<sequence length="272" mass="29521">MPDGPKPSELTTAVTNQLRAMTGGEPSVRTLTQSLRLLAKWRSQVIANTLRKRDAPIVGHGPFTGMIYDTRASEGGYVPRRLGCYEASLAPVIEEIVARDYPLILDIGAAEGYYAIGLALRMPKARIIARDSDPKARALCADLAAANGVADRIEIGAEIDHGGLSVLGTGRSLVLCDIEGGEDALLDPAAAPDLASADILVEVHDSMVPNLSSRLSERFAATHHVTRIDRALDSAALPDWAEELSDLDRLLMLWEWRAGPTPWLWMQSLKHR</sequence>
<dbReference type="GO" id="GO:0008168">
    <property type="term" value="F:methyltransferase activity"/>
    <property type="evidence" value="ECO:0007669"/>
    <property type="project" value="UniProtKB-KW"/>
</dbReference>
<dbReference type="Gene3D" id="3.40.50.150">
    <property type="entry name" value="Vaccinia Virus protein VP39"/>
    <property type="match status" value="1"/>
</dbReference>